<feature type="compositionally biased region" description="Low complexity" evidence="3">
    <location>
        <begin position="221"/>
        <end position="231"/>
    </location>
</feature>
<feature type="region of interest" description="Disordered" evidence="3">
    <location>
        <begin position="54"/>
        <end position="144"/>
    </location>
</feature>
<dbReference type="eggNOG" id="KOG0395">
    <property type="taxonomic scope" value="Eukaryota"/>
</dbReference>
<evidence type="ECO:0000256" key="2">
    <source>
        <dbReference type="ARBA" id="ARBA00022553"/>
    </source>
</evidence>
<dbReference type="GO" id="GO:0003924">
    <property type="term" value="F:GTPase activity"/>
    <property type="evidence" value="ECO:0007669"/>
    <property type="project" value="InterPro"/>
</dbReference>
<keyword evidence="2" id="KW-0597">Phosphoprotein</keyword>
<evidence type="ECO:0000256" key="1">
    <source>
        <dbReference type="ARBA" id="ARBA00008846"/>
    </source>
</evidence>
<dbReference type="AlphaFoldDB" id="A0A068Y7K4"/>
<dbReference type="STRING" id="6211.A0A068Y7K4"/>
<dbReference type="InterPro" id="IPR027417">
    <property type="entry name" value="P-loop_NTPase"/>
</dbReference>
<protein>
    <submittedName>
        <fullName evidence="4">GTP binding protein REM 1</fullName>
    </submittedName>
</protein>
<name>A0A068Y7K4_ECHMU</name>
<dbReference type="OMA" id="DYFCSIS"/>
<dbReference type="PRINTS" id="PR00449">
    <property type="entry name" value="RASTRNSFRMNG"/>
</dbReference>
<reference evidence="4" key="1">
    <citation type="journal article" date="2013" name="Nature">
        <title>The genomes of four tapeworm species reveal adaptations to parasitism.</title>
        <authorList>
            <person name="Tsai I.J."/>
            <person name="Zarowiecki M."/>
            <person name="Holroyd N."/>
            <person name="Garciarrubio A."/>
            <person name="Sanchez-Flores A."/>
            <person name="Brooks K.L."/>
            <person name="Tracey A."/>
            <person name="Bobes R.J."/>
            <person name="Fragoso G."/>
            <person name="Sciutto E."/>
            <person name="Aslett M."/>
            <person name="Beasley H."/>
            <person name="Bennett H.M."/>
            <person name="Cai J."/>
            <person name="Camicia F."/>
            <person name="Clark R."/>
            <person name="Cucher M."/>
            <person name="De Silva N."/>
            <person name="Day T.A."/>
            <person name="Deplazes P."/>
            <person name="Estrada K."/>
            <person name="Fernandez C."/>
            <person name="Holland P.W."/>
            <person name="Hou J."/>
            <person name="Hu S."/>
            <person name="Huckvale T."/>
            <person name="Hung S.S."/>
            <person name="Kamenetzky L."/>
            <person name="Keane J.A."/>
            <person name="Kiss F."/>
            <person name="Koziol U."/>
            <person name="Lambert O."/>
            <person name="Liu K."/>
            <person name="Luo X."/>
            <person name="Luo Y."/>
            <person name="Macchiaroli N."/>
            <person name="Nichol S."/>
            <person name="Paps J."/>
            <person name="Parkinson J."/>
            <person name="Pouchkina-Stantcheva N."/>
            <person name="Riddiford N."/>
            <person name="Rosenzvit M."/>
            <person name="Salinas G."/>
            <person name="Wasmuth J.D."/>
            <person name="Zamanian M."/>
            <person name="Zheng Y."/>
            <person name="Cai X."/>
            <person name="Soberon X."/>
            <person name="Olson P.D."/>
            <person name="Laclette J.P."/>
            <person name="Brehm K."/>
            <person name="Berriman M."/>
            <person name="Garciarrubio A."/>
            <person name="Bobes R.J."/>
            <person name="Fragoso G."/>
            <person name="Sanchez-Flores A."/>
            <person name="Estrada K."/>
            <person name="Cevallos M.A."/>
            <person name="Morett E."/>
            <person name="Gonzalez V."/>
            <person name="Portillo T."/>
            <person name="Ochoa-Leyva A."/>
            <person name="Jose M.V."/>
            <person name="Sciutto E."/>
            <person name="Landa A."/>
            <person name="Jimenez L."/>
            <person name="Valdes V."/>
            <person name="Carrero J.C."/>
            <person name="Larralde C."/>
            <person name="Morales-Montor J."/>
            <person name="Limon-Lason J."/>
            <person name="Soberon X."/>
            <person name="Laclette J.P."/>
        </authorList>
    </citation>
    <scope>NUCLEOTIDE SEQUENCE [LARGE SCALE GENOMIC DNA]</scope>
</reference>
<dbReference type="SMART" id="SM00173">
    <property type="entry name" value="RAS"/>
    <property type="match status" value="1"/>
</dbReference>
<dbReference type="GO" id="GO:0005886">
    <property type="term" value="C:plasma membrane"/>
    <property type="evidence" value="ECO:0007669"/>
    <property type="project" value="TreeGrafter"/>
</dbReference>
<feature type="compositionally biased region" description="Polar residues" evidence="3">
    <location>
        <begin position="265"/>
        <end position="283"/>
    </location>
</feature>
<dbReference type="PROSITE" id="PS51421">
    <property type="entry name" value="RAS"/>
    <property type="match status" value="1"/>
</dbReference>
<keyword evidence="5" id="KW-1185">Reference proteome</keyword>
<dbReference type="Gene3D" id="3.40.50.300">
    <property type="entry name" value="P-loop containing nucleotide triphosphate hydrolases"/>
    <property type="match status" value="1"/>
</dbReference>
<dbReference type="GO" id="GO:0005525">
    <property type="term" value="F:GTP binding"/>
    <property type="evidence" value="ECO:0007669"/>
    <property type="project" value="InterPro"/>
</dbReference>
<comment type="similarity">
    <text evidence="1">Belongs to the small GTPase superfamily. RGK family.</text>
</comment>
<evidence type="ECO:0000256" key="3">
    <source>
        <dbReference type="SAM" id="MobiDB-lite"/>
    </source>
</evidence>
<dbReference type="SUPFAM" id="SSF52540">
    <property type="entry name" value="P-loop containing nucleoside triphosphate hydrolases"/>
    <property type="match status" value="1"/>
</dbReference>
<accession>A0A068Y7K4</accession>
<reference evidence="4" key="2">
    <citation type="submission" date="2015-11" db="EMBL/GenBank/DDBJ databases">
        <authorList>
            <person name="Zhang Y."/>
            <person name="Guo Z."/>
        </authorList>
    </citation>
    <scope>NUCLEOTIDE SEQUENCE</scope>
</reference>
<sequence length="653" mass="72957">MDNSNSTYEELKDRLHRAYSTRRVLPNVQISEAALNRARSLHVPAKKRVPMEGIWSSSRATNSPSPSEIAQRTHRPPSIGGRPHRNLQRYRQASIAASSVTSSAISNSPLAPRLSPNLSHRGETRHQARLMKGNDKPEQRMRRQLPCKVVLPNNSNKEMDEVESVASTFDDFDYFCSISYSPSSKVAPNYTAETTQTRRQRMRGRRSHSMLHPNESVINYSSPSTSFTTASSRKDHVVDKRVFSRALTTYNQDIVEDITPKRMSGNASRNNSSVSLTQGSRASYSPGRPPITPQAPPHIPSGSRESPLGAAISQEALEADDPDLVEFKVQVVGSPSVGKSTICQRLASLNSEDTDDFNEDACEDLQTLSVKATLNGKVFNVGFVETAMYAAEDAMNIEIQECVDAFVVVYAIDDDSTFEFARRVLLVLRESIRENSLPPAGFILVGNKSDLVRGREVPTDGQSGGKEVFSEFTALSTELLTREVMETDTKLLEHGKKEVNLQHLKRLNLLKFPPCWITKYLNSFSQSSPTFEGWKRLKHNDPNDHRPMNSGAQVERSLSRWLPVEVAALVVMVAVVEEEAVQAVVVDWEEDAVVEVTPFPESVKNLPKTRLSNSSRDTSPSRLWKTPCVAERWMMVLRRRYLILNDSCQKGAQ</sequence>
<feature type="compositionally biased region" description="Low complexity" evidence="3">
    <location>
        <begin position="56"/>
        <end position="67"/>
    </location>
</feature>
<feature type="region of interest" description="Disordered" evidence="3">
    <location>
        <begin position="186"/>
        <end position="234"/>
    </location>
</feature>
<dbReference type="GO" id="GO:0005246">
    <property type="term" value="F:calcium channel regulator activity"/>
    <property type="evidence" value="ECO:0007669"/>
    <property type="project" value="TreeGrafter"/>
</dbReference>
<dbReference type="InterPro" id="IPR001806">
    <property type="entry name" value="Small_GTPase"/>
</dbReference>
<dbReference type="PANTHER" id="PTHR45775:SF6">
    <property type="entry name" value="RAD, GEM_KIR FAMILY MEMBER 2, ISOFORM C"/>
    <property type="match status" value="1"/>
</dbReference>
<feature type="region of interest" description="Disordered" evidence="3">
    <location>
        <begin position="261"/>
        <end position="306"/>
    </location>
</feature>
<evidence type="ECO:0000313" key="4">
    <source>
        <dbReference type="EMBL" id="CUT99621.1"/>
    </source>
</evidence>
<dbReference type="OrthoDB" id="5239715at2759"/>
<dbReference type="InterPro" id="IPR051641">
    <property type="entry name" value="RGK_GTP-binding_reg"/>
</dbReference>
<feature type="compositionally biased region" description="Basic residues" evidence="3">
    <location>
        <begin position="198"/>
        <end position="209"/>
    </location>
</feature>
<feature type="compositionally biased region" description="Pro residues" evidence="3">
    <location>
        <begin position="287"/>
        <end position="299"/>
    </location>
</feature>
<dbReference type="EMBL" id="LN902845">
    <property type="protein sequence ID" value="CUT99621.1"/>
    <property type="molecule type" value="Genomic_DNA"/>
</dbReference>
<feature type="compositionally biased region" description="Basic and acidic residues" evidence="3">
    <location>
        <begin position="120"/>
        <end position="141"/>
    </location>
</feature>
<dbReference type="Pfam" id="PF00071">
    <property type="entry name" value="Ras"/>
    <property type="match status" value="1"/>
</dbReference>
<organism evidence="4 5">
    <name type="scientific">Echinococcus multilocularis</name>
    <name type="common">Fox tapeworm</name>
    <dbReference type="NCBI Taxonomy" id="6211"/>
    <lineage>
        <taxon>Eukaryota</taxon>
        <taxon>Metazoa</taxon>
        <taxon>Spiralia</taxon>
        <taxon>Lophotrochozoa</taxon>
        <taxon>Platyhelminthes</taxon>
        <taxon>Cestoda</taxon>
        <taxon>Eucestoda</taxon>
        <taxon>Cyclophyllidea</taxon>
        <taxon>Taeniidae</taxon>
        <taxon>Echinococcus</taxon>
    </lineage>
</organism>
<evidence type="ECO:0000313" key="5">
    <source>
        <dbReference type="Proteomes" id="UP000017246"/>
    </source>
</evidence>
<proteinExistence type="inferred from homology"/>
<dbReference type="PANTHER" id="PTHR45775">
    <property type="entry name" value="RAD, GEM/KIR FAMILY MEMBER 2, ISOFORM C"/>
    <property type="match status" value="1"/>
</dbReference>
<dbReference type="Proteomes" id="UP000017246">
    <property type="component" value="Unassembled WGS sequence"/>
</dbReference>
<feature type="compositionally biased region" description="Low complexity" evidence="3">
    <location>
        <begin position="93"/>
        <end position="108"/>
    </location>
</feature>